<organism evidence="2 3">
    <name type="scientific">Crassostrea virginica</name>
    <name type="common">Eastern oyster</name>
    <dbReference type="NCBI Taxonomy" id="6565"/>
    <lineage>
        <taxon>Eukaryota</taxon>
        <taxon>Metazoa</taxon>
        <taxon>Spiralia</taxon>
        <taxon>Lophotrochozoa</taxon>
        <taxon>Mollusca</taxon>
        <taxon>Bivalvia</taxon>
        <taxon>Autobranchia</taxon>
        <taxon>Pteriomorphia</taxon>
        <taxon>Ostreida</taxon>
        <taxon>Ostreoidea</taxon>
        <taxon>Ostreidae</taxon>
        <taxon>Crassostrea</taxon>
    </lineage>
</organism>
<evidence type="ECO:0000313" key="2">
    <source>
        <dbReference type="Proteomes" id="UP000694844"/>
    </source>
</evidence>
<reference evidence="3" key="1">
    <citation type="submission" date="2025-08" db="UniProtKB">
        <authorList>
            <consortium name="RefSeq"/>
        </authorList>
    </citation>
    <scope>IDENTIFICATION</scope>
    <source>
        <tissue evidence="3">Whole sample</tissue>
    </source>
</reference>
<sequence>MYVVLICLLGLLSSAIVHSQQTNPQTSPMPFCSRASSRMIDNAYQAAYQRGYDNGFNSAAANYGESGCSKGTTEDPCKEATDRALAEATRQAKANRQMRPLIHRRRNLYLI</sequence>
<evidence type="ECO:0000313" key="3">
    <source>
        <dbReference type="RefSeq" id="XP_022299588.1"/>
    </source>
</evidence>
<name>A0A8B8B8V6_CRAVI</name>
<dbReference type="KEGG" id="cvn:111108203"/>
<keyword evidence="1" id="KW-0732">Signal</keyword>
<dbReference type="AlphaFoldDB" id="A0A8B8B8V6"/>
<gene>
    <name evidence="3" type="primary">LOC111108203</name>
</gene>
<dbReference type="Proteomes" id="UP000694844">
    <property type="component" value="Chromosome 8"/>
</dbReference>
<accession>A0A8B8B8V6</accession>
<keyword evidence="2" id="KW-1185">Reference proteome</keyword>
<feature type="chain" id="PRO_5034562467" evidence="1">
    <location>
        <begin position="20"/>
        <end position="111"/>
    </location>
</feature>
<feature type="signal peptide" evidence="1">
    <location>
        <begin position="1"/>
        <end position="19"/>
    </location>
</feature>
<proteinExistence type="predicted"/>
<dbReference type="RefSeq" id="XP_022299588.1">
    <property type="nucleotide sequence ID" value="XM_022443880.1"/>
</dbReference>
<protein>
    <submittedName>
        <fullName evidence="3">Uncharacterized protein LOC111108203</fullName>
    </submittedName>
</protein>
<evidence type="ECO:0000256" key="1">
    <source>
        <dbReference type="SAM" id="SignalP"/>
    </source>
</evidence>
<dbReference type="OrthoDB" id="6211557at2759"/>
<dbReference type="GeneID" id="111108203"/>